<reference evidence="1" key="1">
    <citation type="submission" date="2019-02" db="EMBL/GenBank/DDBJ databases">
        <authorList>
            <person name="Gruber-Vodicka R. H."/>
            <person name="Seah K. B. B."/>
        </authorList>
    </citation>
    <scope>NUCLEOTIDE SEQUENCE</scope>
    <source>
        <strain evidence="1">BECK_BZ131</strain>
    </source>
</reference>
<evidence type="ECO:0000313" key="1">
    <source>
        <dbReference type="EMBL" id="VFJ71452.1"/>
    </source>
</evidence>
<protein>
    <submittedName>
        <fullName evidence="1">Uncharacterized protein</fullName>
    </submittedName>
</protein>
<proteinExistence type="predicted"/>
<organism evidence="1">
    <name type="scientific">Candidatus Kentrum sp. FW</name>
    <dbReference type="NCBI Taxonomy" id="2126338"/>
    <lineage>
        <taxon>Bacteria</taxon>
        <taxon>Pseudomonadati</taxon>
        <taxon>Pseudomonadota</taxon>
        <taxon>Gammaproteobacteria</taxon>
        <taxon>Candidatus Kentrum</taxon>
    </lineage>
</organism>
<gene>
    <name evidence="1" type="ORF">BECKFW1821C_GA0114237_102718</name>
</gene>
<dbReference type="EMBL" id="CAADFE010000027">
    <property type="protein sequence ID" value="VFJ71452.1"/>
    <property type="molecule type" value="Genomic_DNA"/>
</dbReference>
<accession>A0A450TSH9</accession>
<sequence>MKEHLLFHSNGYVNRFIAPQKMKSPWVGWGRAQRAPGCFFHSNVPPGQNPGEKFHRTCRNIGVVIYVNCREGTANSEIPSILVEWQINRIGRYYNHPSSCHFWWARWNFSSTLSLHSSDLFNIRVSFRTSSPFPPNSGFCSSNFSTQRYE</sequence>
<name>A0A450TSH9_9GAMM</name>
<dbReference type="AlphaFoldDB" id="A0A450TSH9"/>